<feature type="compositionally biased region" description="Acidic residues" evidence="4">
    <location>
        <begin position="122"/>
        <end position="138"/>
    </location>
</feature>
<feature type="compositionally biased region" description="Low complexity" evidence="4">
    <location>
        <begin position="55"/>
        <end position="65"/>
    </location>
</feature>
<evidence type="ECO:0000256" key="3">
    <source>
        <dbReference type="ARBA" id="ARBA00022833"/>
    </source>
</evidence>
<dbReference type="InterPro" id="IPR035896">
    <property type="entry name" value="AN1-like_Znf"/>
</dbReference>
<dbReference type="Pfam" id="PF01428">
    <property type="entry name" value="zf-AN1"/>
    <property type="match status" value="1"/>
</dbReference>
<keyword evidence="3" id="KW-0862">Zinc</keyword>
<accession>F2U1Q5</accession>
<name>F2U1Q5_SALR5</name>
<protein>
    <recommendedName>
        <fullName evidence="5">AN1-type domain-containing protein</fullName>
    </recommendedName>
</protein>
<evidence type="ECO:0000256" key="4">
    <source>
        <dbReference type="SAM" id="MobiDB-lite"/>
    </source>
</evidence>
<evidence type="ECO:0000313" key="7">
    <source>
        <dbReference type="Proteomes" id="UP000007799"/>
    </source>
</evidence>
<dbReference type="RefSeq" id="XP_004996761.1">
    <property type="nucleotide sequence ID" value="XM_004996704.1"/>
</dbReference>
<dbReference type="InParanoid" id="F2U1Q5"/>
<feature type="region of interest" description="Disordered" evidence="4">
    <location>
        <begin position="115"/>
        <end position="138"/>
    </location>
</feature>
<dbReference type="GO" id="GO:0008270">
    <property type="term" value="F:zinc ion binding"/>
    <property type="evidence" value="ECO:0007669"/>
    <property type="project" value="UniProtKB-KW"/>
</dbReference>
<evidence type="ECO:0000259" key="5">
    <source>
        <dbReference type="Pfam" id="PF01428"/>
    </source>
</evidence>
<reference evidence="6" key="1">
    <citation type="submission" date="2009-08" db="EMBL/GenBank/DDBJ databases">
        <title>Annotation of Salpingoeca rosetta.</title>
        <authorList>
            <consortium name="The Broad Institute Genome Sequencing Platform"/>
            <person name="Russ C."/>
            <person name="Cuomo C."/>
            <person name="Burger G."/>
            <person name="Gray M.W."/>
            <person name="Holland P.W.H."/>
            <person name="King N."/>
            <person name="Lang F.B.F."/>
            <person name="Roger A.J."/>
            <person name="Ruiz-Trillo I."/>
            <person name="Young S.K."/>
            <person name="Zeng Q."/>
            <person name="Gargeya S."/>
            <person name="Alvarado L."/>
            <person name="Berlin A."/>
            <person name="Chapman S.B."/>
            <person name="Chen Z."/>
            <person name="Freedman E."/>
            <person name="Gellesch M."/>
            <person name="Goldberg J."/>
            <person name="Griggs A."/>
            <person name="Gujja S."/>
            <person name="Heilman E."/>
            <person name="Heiman D."/>
            <person name="Howarth C."/>
            <person name="Mehta T."/>
            <person name="Neiman D."/>
            <person name="Pearson M."/>
            <person name="Roberts A."/>
            <person name="Saif S."/>
            <person name="Shea T."/>
            <person name="Shenoy N."/>
            <person name="Sisk P."/>
            <person name="Stolte C."/>
            <person name="Sykes S."/>
            <person name="White J."/>
            <person name="Yandava C."/>
            <person name="Haas B."/>
            <person name="Nusbaum C."/>
            <person name="Birren B."/>
        </authorList>
    </citation>
    <scope>NUCLEOTIDE SEQUENCE</scope>
    <source>
        <strain evidence="6">ATCC 50818</strain>
    </source>
</reference>
<dbReference type="InterPro" id="IPR000058">
    <property type="entry name" value="Znf_AN1"/>
</dbReference>
<evidence type="ECO:0000313" key="6">
    <source>
        <dbReference type="EMBL" id="EGD81557.1"/>
    </source>
</evidence>
<sequence length="293" mass="30511">MGGCKLPRAAGFFCPHCKLRLCESHRFPDQHGCAEAQKQAEMQRAQKEHARKVKQQQQEAQRKAASVSARKLKTRTSVSTKIVLMKARGLAKPVRAGIPAAKRRLVLLAIATAEPDARGDGDGGDDNDGDGDDGDDESVLTSIASQLHCTHVHPCFAHVDRSLADVVDAARPLLGGVSADRVRVFDITPPASSAKAGPKTGGGVRPQGEGNRSGGDGDGRGGGGGGGGGGEVSALPIATKVGTREEGCVLLATVTPAAVSKLTREQARTLGEEALHCLMHAKKKKKTSKKAKA</sequence>
<feature type="domain" description="AN1-type" evidence="5">
    <location>
        <begin position="3"/>
        <end position="38"/>
    </location>
</feature>
<dbReference type="Proteomes" id="UP000007799">
    <property type="component" value="Unassembled WGS sequence"/>
</dbReference>
<keyword evidence="2" id="KW-0863">Zinc-finger</keyword>
<evidence type="ECO:0000256" key="1">
    <source>
        <dbReference type="ARBA" id="ARBA00022723"/>
    </source>
</evidence>
<dbReference type="GeneID" id="16077354"/>
<evidence type="ECO:0000256" key="2">
    <source>
        <dbReference type="ARBA" id="ARBA00022771"/>
    </source>
</evidence>
<dbReference type="AlphaFoldDB" id="F2U1Q5"/>
<feature type="region of interest" description="Disordered" evidence="4">
    <location>
        <begin position="189"/>
        <end position="231"/>
    </location>
</feature>
<feature type="compositionally biased region" description="Gly residues" evidence="4">
    <location>
        <begin position="199"/>
        <end position="231"/>
    </location>
</feature>
<dbReference type="EMBL" id="GL832959">
    <property type="protein sequence ID" value="EGD81557.1"/>
    <property type="molecule type" value="Genomic_DNA"/>
</dbReference>
<feature type="region of interest" description="Disordered" evidence="4">
    <location>
        <begin position="38"/>
        <end position="71"/>
    </location>
</feature>
<keyword evidence="1" id="KW-0479">Metal-binding</keyword>
<dbReference type="Gene3D" id="4.10.1110.10">
    <property type="entry name" value="AN1-like Zinc finger"/>
    <property type="match status" value="1"/>
</dbReference>
<gene>
    <name evidence="6" type="ORF">PTSG_11862</name>
</gene>
<proteinExistence type="predicted"/>
<dbReference type="KEGG" id="sre:PTSG_11862"/>
<organism evidence="6 7">
    <name type="scientific">Salpingoeca rosetta (strain ATCC 50818 / BSB-021)</name>
    <dbReference type="NCBI Taxonomy" id="946362"/>
    <lineage>
        <taxon>Eukaryota</taxon>
        <taxon>Choanoflagellata</taxon>
        <taxon>Craspedida</taxon>
        <taxon>Salpingoecidae</taxon>
        <taxon>Salpingoeca</taxon>
    </lineage>
</organism>
<dbReference type="SUPFAM" id="SSF118310">
    <property type="entry name" value="AN1-like Zinc finger"/>
    <property type="match status" value="1"/>
</dbReference>
<keyword evidence="7" id="KW-1185">Reference proteome</keyword>